<dbReference type="OrthoDB" id="4881511at2"/>
<dbReference type="RefSeq" id="WP_124238004.1">
    <property type="nucleotide sequence ID" value="NZ_JBHUFI010000027.1"/>
</dbReference>
<name>A0A3N6Z420_9ACTN</name>
<gene>
    <name evidence="1" type="ORF">EHW97_15110</name>
</gene>
<dbReference type="Proteomes" id="UP000275225">
    <property type="component" value="Unassembled WGS sequence"/>
</dbReference>
<organism evidence="1 2">
    <name type="scientific">Aeromicrobium camelliae</name>
    <dbReference type="NCBI Taxonomy" id="1538144"/>
    <lineage>
        <taxon>Bacteria</taxon>
        <taxon>Bacillati</taxon>
        <taxon>Actinomycetota</taxon>
        <taxon>Actinomycetes</taxon>
        <taxon>Propionibacteriales</taxon>
        <taxon>Nocardioidaceae</taxon>
        <taxon>Aeromicrobium</taxon>
    </lineage>
</organism>
<dbReference type="AlphaFoldDB" id="A0A3N6Z420"/>
<protein>
    <submittedName>
        <fullName evidence="1">Uncharacterized protein</fullName>
    </submittedName>
</protein>
<keyword evidence="2" id="KW-1185">Reference proteome</keyword>
<sequence>MTEQRTDISTLLRLTHWPAYLMMGLFTLSNALNTFATLDQVKSGLVAILAFILVAIGAALILIPAPDPYPVPLTAAVAAISVAVSFAAWNLPDSGRLGWASWIWGGAVILLFFVTLRGRVLVSWVAFALHVAITIWWAVDVGRGIEAGIGYVIRHAGLLLIVTLFTLLLRRTLRSLRTVHEAGLRRSSEEAAARAALTEQQRRIERLHQLAGGALARIASEDRLTDSDRQEFLLIDGTIRDWLRGGQLATDAVIEASRIARRRGITVTLLDDAGNRRLSDREIDRVSTAVVDVLRRASAGEVTARLLPPGRDAIASIRGGDGEQAIRLDVPLRGVGRRYRSS</sequence>
<dbReference type="EMBL" id="RQJX01000031">
    <property type="protein sequence ID" value="RQN01657.1"/>
    <property type="molecule type" value="Genomic_DNA"/>
</dbReference>
<comment type="caution">
    <text evidence="1">The sequence shown here is derived from an EMBL/GenBank/DDBJ whole genome shotgun (WGS) entry which is preliminary data.</text>
</comment>
<accession>A0A3N6Z420</accession>
<reference evidence="1 2" key="1">
    <citation type="submission" date="2018-11" db="EMBL/GenBank/DDBJ databases">
        <authorList>
            <person name="Li F."/>
        </authorList>
    </citation>
    <scope>NUCLEOTIDE SEQUENCE [LARGE SCALE GENOMIC DNA]</scope>
    <source>
        <strain evidence="1 2">YS17T</strain>
    </source>
</reference>
<evidence type="ECO:0000313" key="1">
    <source>
        <dbReference type="EMBL" id="RQN01657.1"/>
    </source>
</evidence>
<evidence type="ECO:0000313" key="2">
    <source>
        <dbReference type="Proteomes" id="UP000275225"/>
    </source>
</evidence>
<proteinExistence type="predicted"/>